<dbReference type="PANTHER" id="PTHR43130">
    <property type="entry name" value="ARAC-FAMILY TRANSCRIPTIONAL REGULATOR"/>
    <property type="match status" value="1"/>
</dbReference>
<proteinExistence type="predicted"/>
<accession>A0A364NBW6</accession>
<evidence type="ECO:0000259" key="1">
    <source>
        <dbReference type="Pfam" id="PF01965"/>
    </source>
</evidence>
<dbReference type="SUPFAM" id="SSF52317">
    <property type="entry name" value="Class I glutamine amidotransferase-like"/>
    <property type="match status" value="1"/>
</dbReference>
<reference evidence="3" key="1">
    <citation type="submission" date="2018-05" db="EMBL/GenBank/DDBJ databases">
        <title>Draft genome sequence of Stemphylium lycopersici strain CIDEFI 213.</title>
        <authorList>
            <person name="Medina R."/>
            <person name="Franco M.E.E."/>
            <person name="Lucentini C.G."/>
            <person name="Saparrat M.C.N."/>
            <person name="Balatti P.A."/>
        </authorList>
    </citation>
    <scope>NUCLEOTIDE SEQUENCE [LARGE SCALE GENOMIC DNA]</scope>
    <source>
        <strain evidence="3">CIDEFI 213</strain>
    </source>
</reference>
<dbReference type="EMBL" id="QGDH01000018">
    <property type="protein sequence ID" value="RAR14805.1"/>
    <property type="molecule type" value="Genomic_DNA"/>
</dbReference>
<name>A0A364NBW6_STELY</name>
<dbReference type="Pfam" id="PF01965">
    <property type="entry name" value="DJ-1_PfpI"/>
    <property type="match status" value="1"/>
</dbReference>
<gene>
    <name evidence="2" type="ORF">DDE83_001837</name>
</gene>
<evidence type="ECO:0000313" key="2">
    <source>
        <dbReference type="EMBL" id="RAR14805.1"/>
    </source>
</evidence>
<dbReference type="InterPro" id="IPR052158">
    <property type="entry name" value="INH-QAR"/>
</dbReference>
<organism evidence="2 3">
    <name type="scientific">Stemphylium lycopersici</name>
    <name type="common">Tomato gray leaf spot disease fungus</name>
    <name type="synonym">Thyrospora lycopersici</name>
    <dbReference type="NCBI Taxonomy" id="183478"/>
    <lineage>
        <taxon>Eukaryota</taxon>
        <taxon>Fungi</taxon>
        <taxon>Dikarya</taxon>
        <taxon>Ascomycota</taxon>
        <taxon>Pezizomycotina</taxon>
        <taxon>Dothideomycetes</taxon>
        <taxon>Pleosporomycetidae</taxon>
        <taxon>Pleosporales</taxon>
        <taxon>Pleosporineae</taxon>
        <taxon>Pleosporaceae</taxon>
        <taxon>Stemphylium</taxon>
    </lineage>
</organism>
<comment type="caution">
    <text evidence="2">The sequence shown here is derived from an EMBL/GenBank/DDBJ whole genome shotgun (WGS) entry which is preliminary data.</text>
</comment>
<feature type="domain" description="DJ-1/PfpI" evidence="1">
    <location>
        <begin position="89"/>
        <end position="226"/>
    </location>
</feature>
<dbReference type="Proteomes" id="UP000249619">
    <property type="component" value="Unassembled WGS sequence"/>
</dbReference>
<dbReference type="InterPro" id="IPR002818">
    <property type="entry name" value="DJ-1/PfpI"/>
</dbReference>
<dbReference type="AlphaFoldDB" id="A0A364NBW6"/>
<dbReference type="PANTHER" id="PTHR43130:SF7">
    <property type="entry name" value="DJ-1_PFPI DOMAIN-CONTAINING PROTEIN"/>
    <property type="match status" value="1"/>
</dbReference>
<evidence type="ECO:0000313" key="3">
    <source>
        <dbReference type="Proteomes" id="UP000249619"/>
    </source>
</evidence>
<dbReference type="InterPro" id="IPR029062">
    <property type="entry name" value="Class_I_gatase-like"/>
</dbReference>
<protein>
    <submittedName>
        <fullName evidence="2">Dj-1 family protein</fullName>
    </submittedName>
</protein>
<keyword evidence="3" id="KW-1185">Reference proteome</keyword>
<dbReference type="Gene3D" id="3.40.50.880">
    <property type="match status" value="1"/>
</dbReference>
<sequence>MPSPPRSSVSFPSQADLFYFCTTSSTSEEDLNIHYAPPSRSSLRIGVVTFGHEQVQLLDLAALDLLAMVGKNRISKLSSTALAIDQAVDEIDIRYVSVTGEGSFPVTAGTRMPVTNSFANAPQFDIVVIPGSFSLSKLPTEASSFLTSQCLNPNLVAILSIGSGISHLVQAGSLHGTRAAAPRSLLPTLQQRFPETQWQYSPWARHGKVWTSNSAISALDMVSAWMREYFWDRIEAVECAVTAAGLGSLYDYNHCDY</sequence>